<gene>
    <name evidence="6" type="ORF">M666_15970</name>
</gene>
<dbReference type="InterPro" id="IPR009057">
    <property type="entry name" value="Homeodomain-like_sf"/>
</dbReference>
<dbReference type="AlphaFoldDB" id="A0AAU8RHS4"/>
<organism evidence="6 7">
    <name type="scientific">Cellulophaga baltica 18</name>
    <dbReference type="NCBI Taxonomy" id="1348584"/>
    <lineage>
        <taxon>Bacteria</taxon>
        <taxon>Pseudomonadati</taxon>
        <taxon>Bacteroidota</taxon>
        <taxon>Flavobacteriia</taxon>
        <taxon>Flavobacteriales</taxon>
        <taxon>Flavobacteriaceae</taxon>
        <taxon>Cellulophaga</taxon>
    </lineage>
</organism>
<dbReference type="EMBL" id="CP009976">
    <property type="protein sequence ID" value="AIZ42927.1"/>
    <property type="molecule type" value="Genomic_DNA"/>
</dbReference>
<feature type="domain" description="HTH tetR-type" evidence="5">
    <location>
        <begin position="5"/>
        <end position="65"/>
    </location>
</feature>
<dbReference type="KEGG" id="cbat:M666_15970"/>
<proteinExistence type="predicted"/>
<dbReference type="InterPro" id="IPR001647">
    <property type="entry name" value="HTH_TetR"/>
</dbReference>
<reference evidence="6 7" key="1">
    <citation type="journal article" date="2014" name="Environ. Microbiol.">
        <title>Contrasting genomic patterns and infection strategies of two co-existing Bacteroidetes podovirus genera.</title>
        <authorList>
            <person name="Holmfeldt K."/>
            <person name="Howard-Varona C."/>
            <person name="Solonenko N."/>
            <person name="Sullivan M.B."/>
        </authorList>
    </citation>
    <scope>NUCLEOTIDE SEQUENCE [LARGE SCALE GENOMIC DNA]</scope>
    <source>
        <strain evidence="6 7">18</strain>
    </source>
</reference>
<evidence type="ECO:0000256" key="1">
    <source>
        <dbReference type="ARBA" id="ARBA00023015"/>
    </source>
</evidence>
<evidence type="ECO:0000313" key="7">
    <source>
        <dbReference type="Proteomes" id="UP000030786"/>
    </source>
</evidence>
<accession>A0AAU8RHS4</accession>
<evidence type="ECO:0000259" key="5">
    <source>
        <dbReference type="PROSITE" id="PS50977"/>
    </source>
</evidence>
<dbReference type="Proteomes" id="UP000030786">
    <property type="component" value="Chromosome"/>
</dbReference>
<dbReference type="GO" id="GO:0003677">
    <property type="term" value="F:DNA binding"/>
    <property type="evidence" value="ECO:0007669"/>
    <property type="project" value="UniProtKB-UniRule"/>
</dbReference>
<keyword evidence="1" id="KW-0805">Transcription regulation</keyword>
<name>A0AAU8RHS4_9FLAO</name>
<keyword evidence="3" id="KW-0804">Transcription</keyword>
<protein>
    <submittedName>
        <fullName evidence="6">TetR family transcriptional regulator</fullName>
    </submittedName>
</protein>
<feature type="DNA-binding region" description="H-T-H motif" evidence="4">
    <location>
        <begin position="28"/>
        <end position="47"/>
    </location>
</feature>
<dbReference type="GeneID" id="78062218"/>
<keyword evidence="2 4" id="KW-0238">DNA-binding</keyword>
<dbReference type="PROSITE" id="PS50977">
    <property type="entry name" value="HTH_TETR_2"/>
    <property type="match status" value="1"/>
</dbReference>
<evidence type="ECO:0000256" key="4">
    <source>
        <dbReference type="PROSITE-ProRule" id="PRU00335"/>
    </source>
</evidence>
<evidence type="ECO:0000313" key="6">
    <source>
        <dbReference type="EMBL" id="AIZ42927.1"/>
    </source>
</evidence>
<evidence type="ECO:0000256" key="3">
    <source>
        <dbReference type="ARBA" id="ARBA00023163"/>
    </source>
</evidence>
<dbReference type="RefSeq" id="WP_029446661.1">
    <property type="nucleotide sequence ID" value="NZ_CP009976.1"/>
</dbReference>
<dbReference type="Pfam" id="PF00440">
    <property type="entry name" value="TetR_N"/>
    <property type="match status" value="1"/>
</dbReference>
<dbReference type="SUPFAM" id="SSF46689">
    <property type="entry name" value="Homeodomain-like"/>
    <property type="match status" value="1"/>
</dbReference>
<dbReference type="PANTHER" id="PTHR47506:SF1">
    <property type="entry name" value="HTH-TYPE TRANSCRIPTIONAL REGULATOR YJDC"/>
    <property type="match status" value="1"/>
</dbReference>
<dbReference type="Gene3D" id="1.10.357.10">
    <property type="entry name" value="Tetracycline Repressor, domain 2"/>
    <property type="match status" value="1"/>
</dbReference>
<dbReference type="PANTHER" id="PTHR47506">
    <property type="entry name" value="TRANSCRIPTIONAL REGULATORY PROTEIN"/>
    <property type="match status" value="1"/>
</dbReference>
<evidence type="ECO:0000256" key="2">
    <source>
        <dbReference type="ARBA" id="ARBA00023125"/>
    </source>
</evidence>
<sequence>MRPQKVQDTEIMISLVKTFRSKGYEGTSLAELAESTGLKKASLYHRFPKGKQEMATAVLDFLEEWVDQHLFTLLLDENKSPEARIKEGIAEIRKSYDHGKETCIFRALSLGQSLELFEVQIHRGMSKWIHAFKNIGIALGLTASEAQQQAVDTLIKIQGSLIVTRGMNDLAIFETTLQEIQTTYLKP</sequence>